<feature type="transmembrane region" description="Helical" evidence="4">
    <location>
        <begin position="71"/>
        <end position="93"/>
    </location>
</feature>
<name>A0ABP9QNX4_9RHOO</name>
<evidence type="ECO:0000313" key="7">
    <source>
        <dbReference type="Proteomes" id="UP001500547"/>
    </source>
</evidence>
<feature type="transmembrane region" description="Helical" evidence="4">
    <location>
        <begin position="7"/>
        <end position="31"/>
    </location>
</feature>
<evidence type="ECO:0000259" key="5">
    <source>
        <dbReference type="PROSITE" id="PS50850"/>
    </source>
</evidence>
<gene>
    <name evidence="6" type="ORF">GCM10025770_20010</name>
</gene>
<feature type="domain" description="Major facilitator superfamily (MFS) profile" evidence="5">
    <location>
        <begin position="213"/>
        <end position="396"/>
    </location>
</feature>
<organism evidence="6 7">
    <name type="scientific">Viridibacterium curvum</name>
    <dbReference type="NCBI Taxonomy" id="1101404"/>
    <lineage>
        <taxon>Bacteria</taxon>
        <taxon>Pseudomonadati</taxon>
        <taxon>Pseudomonadota</taxon>
        <taxon>Betaproteobacteria</taxon>
        <taxon>Rhodocyclales</taxon>
        <taxon>Rhodocyclaceae</taxon>
        <taxon>Viridibacterium</taxon>
    </lineage>
</organism>
<evidence type="ECO:0000256" key="1">
    <source>
        <dbReference type="ARBA" id="ARBA00022692"/>
    </source>
</evidence>
<accession>A0ABP9QNX4</accession>
<proteinExistence type="predicted"/>
<feature type="transmembrane region" description="Helical" evidence="4">
    <location>
        <begin position="214"/>
        <end position="233"/>
    </location>
</feature>
<dbReference type="RefSeq" id="WP_345532792.1">
    <property type="nucleotide sequence ID" value="NZ_BAABLD010000008.1"/>
</dbReference>
<dbReference type="InterPro" id="IPR020846">
    <property type="entry name" value="MFS_dom"/>
</dbReference>
<feature type="transmembrane region" description="Helical" evidence="4">
    <location>
        <begin position="275"/>
        <end position="298"/>
    </location>
</feature>
<feature type="transmembrane region" description="Helical" evidence="4">
    <location>
        <begin position="43"/>
        <end position="64"/>
    </location>
</feature>
<protein>
    <submittedName>
        <fullName evidence="6">MFS transporter</fullName>
    </submittedName>
</protein>
<evidence type="ECO:0000313" key="6">
    <source>
        <dbReference type="EMBL" id="GAA5165061.1"/>
    </source>
</evidence>
<evidence type="ECO:0000256" key="4">
    <source>
        <dbReference type="SAM" id="Phobius"/>
    </source>
</evidence>
<keyword evidence="2 4" id="KW-1133">Transmembrane helix</keyword>
<evidence type="ECO:0000256" key="2">
    <source>
        <dbReference type="ARBA" id="ARBA00022989"/>
    </source>
</evidence>
<dbReference type="PANTHER" id="PTHR23534">
    <property type="entry name" value="MFS PERMEASE"/>
    <property type="match status" value="1"/>
</dbReference>
<keyword evidence="3 4" id="KW-0472">Membrane</keyword>
<dbReference type="SUPFAM" id="SSF103473">
    <property type="entry name" value="MFS general substrate transporter"/>
    <property type="match status" value="1"/>
</dbReference>
<keyword evidence="7" id="KW-1185">Reference proteome</keyword>
<dbReference type="Proteomes" id="UP001500547">
    <property type="component" value="Unassembled WGS sequence"/>
</dbReference>
<evidence type="ECO:0000256" key="3">
    <source>
        <dbReference type="ARBA" id="ARBA00023136"/>
    </source>
</evidence>
<feature type="transmembrane region" description="Helical" evidence="4">
    <location>
        <begin position="304"/>
        <end position="325"/>
    </location>
</feature>
<keyword evidence="1 4" id="KW-0812">Transmembrane</keyword>
<dbReference type="Gene3D" id="1.20.1250.20">
    <property type="entry name" value="MFS general substrate transporter like domains"/>
    <property type="match status" value="1"/>
</dbReference>
<comment type="caution">
    <text evidence="6">The sequence shown here is derived from an EMBL/GenBank/DDBJ whole genome shotgun (WGS) entry which is preliminary data.</text>
</comment>
<feature type="transmembrane region" description="Helical" evidence="4">
    <location>
        <begin position="99"/>
        <end position="120"/>
    </location>
</feature>
<feature type="transmembrane region" description="Helical" evidence="4">
    <location>
        <begin position="163"/>
        <end position="184"/>
    </location>
</feature>
<sequence length="396" mass="40918">MTERQTALLLAAAQALYQTATVVMITVGGLVGLQLAPDARLATLPLAVVMIASTAGRMPAAWVVQRAGWRGGFLIGTGLGVATGIVGAVAVVLHSFALFLVANALLGCYGAFAGYYRFTAADAASPAFRSRALSWVVAGGVVAALLGPAIVRHGDALLHSLQLAPFMVPLLSMCVLGLLAAVVVSRLQLGGPATTGQADESGARPLGELMRQPLFIVSTLCSTVGYAVMVMVMTATPLAMSLCGLPLASSATVIQWHVLGMFVPSFFTGNLIKRFGVLPVMTVGVLCLGGHVAIALSGQSYNNFASGLILLGVGWNFLFVGASVLLTDCYRPAERARTQAAHDLIVYGVTSVASLGAGSLLAAFGWQAVNLAALPALLMATLAMMHRALQTRRKIA</sequence>
<feature type="transmembrane region" description="Helical" evidence="4">
    <location>
        <begin position="372"/>
        <end position="389"/>
    </location>
</feature>
<dbReference type="EMBL" id="BAABLD010000008">
    <property type="protein sequence ID" value="GAA5165061.1"/>
    <property type="molecule type" value="Genomic_DNA"/>
</dbReference>
<dbReference type="PROSITE" id="PS50850">
    <property type="entry name" value="MFS"/>
    <property type="match status" value="1"/>
</dbReference>
<dbReference type="InterPro" id="IPR036259">
    <property type="entry name" value="MFS_trans_sf"/>
</dbReference>
<feature type="transmembrane region" description="Helical" evidence="4">
    <location>
        <begin position="345"/>
        <end position="366"/>
    </location>
</feature>
<feature type="transmembrane region" description="Helical" evidence="4">
    <location>
        <begin position="132"/>
        <end position="151"/>
    </location>
</feature>
<dbReference type="PANTHER" id="PTHR23534:SF1">
    <property type="entry name" value="MAJOR FACILITATOR SUPERFAMILY PROTEIN"/>
    <property type="match status" value="1"/>
</dbReference>
<feature type="transmembrane region" description="Helical" evidence="4">
    <location>
        <begin position="239"/>
        <end position="263"/>
    </location>
</feature>
<reference evidence="7" key="1">
    <citation type="journal article" date="2019" name="Int. J. Syst. Evol. Microbiol.">
        <title>The Global Catalogue of Microorganisms (GCM) 10K type strain sequencing project: providing services to taxonomists for standard genome sequencing and annotation.</title>
        <authorList>
            <consortium name="The Broad Institute Genomics Platform"/>
            <consortium name="The Broad Institute Genome Sequencing Center for Infectious Disease"/>
            <person name="Wu L."/>
            <person name="Ma J."/>
        </authorList>
    </citation>
    <scope>NUCLEOTIDE SEQUENCE [LARGE SCALE GENOMIC DNA]</scope>
    <source>
        <strain evidence="7">JCM 18715</strain>
    </source>
</reference>